<keyword evidence="3" id="KW-0472">Membrane</keyword>
<evidence type="ECO:0000256" key="5">
    <source>
        <dbReference type="SAM" id="MobiDB-lite"/>
    </source>
</evidence>
<evidence type="ECO:0000256" key="4">
    <source>
        <dbReference type="ARBA" id="ARBA00023180"/>
    </source>
</evidence>
<gene>
    <name evidence="6" type="ORF">V5799_033464</name>
</gene>
<dbReference type="AlphaFoldDB" id="A0AAQ4DN81"/>
<dbReference type="GO" id="GO:0007229">
    <property type="term" value="P:integrin-mediated signaling pathway"/>
    <property type="evidence" value="ECO:0007669"/>
    <property type="project" value="UniProtKB-KW"/>
</dbReference>
<evidence type="ECO:0000313" key="6">
    <source>
        <dbReference type="EMBL" id="KAK8763921.1"/>
    </source>
</evidence>
<dbReference type="InterPro" id="IPR032695">
    <property type="entry name" value="Integrin_dom_sf"/>
</dbReference>
<evidence type="ECO:0000256" key="1">
    <source>
        <dbReference type="ARBA" id="ARBA00004479"/>
    </source>
</evidence>
<comment type="subcellular location">
    <subcellularLocation>
        <location evidence="1">Membrane</location>
        <topology evidence="1">Single-pass type I membrane protein</topology>
    </subcellularLocation>
</comment>
<dbReference type="Proteomes" id="UP001321473">
    <property type="component" value="Unassembled WGS sequence"/>
</dbReference>
<evidence type="ECO:0000313" key="7">
    <source>
        <dbReference type="Proteomes" id="UP001321473"/>
    </source>
</evidence>
<accession>A0AAQ4DN81</accession>
<dbReference type="Gene3D" id="2.60.40.1530">
    <property type="entry name" value="ntegrin, alpha v. Chain A, domain 4"/>
    <property type="match status" value="1"/>
</dbReference>
<dbReference type="GO" id="GO:0007157">
    <property type="term" value="P:heterophilic cell-cell adhesion via plasma membrane cell adhesion molecules"/>
    <property type="evidence" value="ECO:0007669"/>
    <property type="project" value="UniProtKB-ARBA"/>
</dbReference>
<evidence type="ECO:0000256" key="2">
    <source>
        <dbReference type="ARBA" id="ARBA00023037"/>
    </source>
</evidence>
<keyword evidence="2" id="KW-0401">Integrin</keyword>
<organism evidence="6 7">
    <name type="scientific">Amblyomma americanum</name>
    <name type="common">Lone star tick</name>
    <dbReference type="NCBI Taxonomy" id="6943"/>
    <lineage>
        <taxon>Eukaryota</taxon>
        <taxon>Metazoa</taxon>
        <taxon>Ecdysozoa</taxon>
        <taxon>Arthropoda</taxon>
        <taxon>Chelicerata</taxon>
        <taxon>Arachnida</taxon>
        <taxon>Acari</taxon>
        <taxon>Parasitiformes</taxon>
        <taxon>Ixodida</taxon>
        <taxon>Ixodoidea</taxon>
        <taxon>Ixodidae</taxon>
        <taxon>Amblyomminae</taxon>
        <taxon>Amblyomma</taxon>
    </lineage>
</organism>
<keyword evidence="7" id="KW-1185">Reference proteome</keyword>
<evidence type="ECO:0000256" key="3">
    <source>
        <dbReference type="ARBA" id="ARBA00023136"/>
    </source>
</evidence>
<dbReference type="EMBL" id="JARKHS020028848">
    <property type="protein sequence ID" value="KAK8763921.1"/>
    <property type="molecule type" value="Genomic_DNA"/>
</dbReference>
<reference evidence="6 7" key="1">
    <citation type="journal article" date="2023" name="Arcadia Sci">
        <title>De novo assembly of a long-read Amblyomma americanum tick genome.</title>
        <authorList>
            <person name="Chou S."/>
            <person name="Poskanzer K.E."/>
            <person name="Rollins M."/>
            <person name="Thuy-Boun P.S."/>
        </authorList>
    </citation>
    <scope>NUCLEOTIDE SEQUENCE [LARGE SCALE GENOMIC DNA]</scope>
    <source>
        <strain evidence="6">F_SG_1</strain>
        <tissue evidence="6">Salivary glands</tissue>
    </source>
</reference>
<protein>
    <submittedName>
        <fullName evidence="6">Uncharacterized protein</fullName>
    </submittedName>
</protein>
<feature type="region of interest" description="Disordered" evidence="5">
    <location>
        <begin position="110"/>
        <end position="134"/>
    </location>
</feature>
<name>A0AAQ4DN81_AMBAM</name>
<sequence length="168" mass="18619">MLITGLIFVQDCSGAECISFTCQMGPFAQKNKVAKIEVSMIVNVTRIMEQVGTPDTVDIISEGSLSILDDTEFTHYVKQQPKEAMIVTSLVKEGPPAPYSLPCVASSGERKRRTWSVPSENPSQPAVRQIHRRQRPCQASQQMILKFEQACSMQTVTLETSPTSRLQS</sequence>
<dbReference type="SUPFAM" id="SSF69179">
    <property type="entry name" value="Integrin domains"/>
    <property type="match status" value="1"/>
</dbReference>
<proteinExistence type="predicted"/>
<comment type="caution">
    <text evidence="6">The sequence shown here is derived from an EMBL/GenBank/DDBJ whole genome shotgun (WGS) entry which is preliminary data.</text>
</comment>
<dbReference type="GO" id="GO:0016020">
    <property type="term" value="C:membrane"/>
    <property type="evidence" value="ECO:0007669"/>
    <property type="project" value="UniProtKB-SubCell"/>
</dbReference>
<feature type="compositionally biased region" description="Polar residues" evidence="5">
    <location>
        <begin position="116"/>
        <end position="126"/>
    </location>
</feature>
<keyword evidence="4" id="KW-0325">Glycoprotein</keyword>